<dbReference type="Gene3D" id="2.60.200.20">
    <property type="match status" value="2"/>
</dbReference>
<protein>
    <recommendedName>
        <fullName evidence="3">FHA domain-containing protein</fullName>
    </recommendedName>
</protein>
<keyword evidence="5" id="KW-1185">Reference proteome</keyword>
<feature type="compositionally biased region" description="Polar residues" evidence="2">
    <location>
        <begin position="34"/>
        <end position="54"/>
    </location>
</feature>
<feature type="compositionally biased region" description="Acidic residues" evidence="2">
    <location>
        <begin position="591"/>
        <end position="602"/>
    </location>
</feature>
<feature type="compositionally biased region" description="Acidic residues" evidence="2">
    <location>
        <begin position="1210"/>
        <end position="1223"/>
    </location>
</feature>
<dbReference type="AlphaFoldDB" id="A0A7J7FWZ6"/>
<dbReference type="InterPro" id="IPR000253">
    <property type="entry name" value="FHA_dom"/>
</dbReference>
<organism evidence="4 5">
    <name type="scientific">Camellia sinensis</name>
    <name type="common">Tea plant</name>
    <name type="synonym">Thea sinensis</name>
    <dbReference type="NCBI Taxonomy" id="4442"/>
    <lineage>
        <taxon>Eukaryota</taxon>
        <taxon>Viridiplantae</taxon>
        <taxon>Streptophyta</taxon>
        <taxon>Embryophyta</taxon>
        <taxon>Tracheophyta</taxon>
        <taxon>Spermatophyta</taxon>
        <taxon>Magnoliopsida</taxon>
        <taxon>eudicotyledons</taxon>
        <taxon>Gunneridae</taxon>
        <taxon>Pentapetalae</taxon>
        <taxon>asterids</taxon>
        <taxon>Ericales</taxon>
        <taxon>Theaceae</taxon>
        <taxon>Camellia</taxon>
    </lineage>
</organism>
<evidence type="ECO:0000313" key="4">
    <source>
        <dbReference type="EMBL" id="KAF5932913.1"/>
    </source>
</evidence>
<comment type="caution">
    <text evidence="4">The sequence shown here is derived from an EMBL/GenBank/DDBJ whole genome shotgun (WGS) entry which is preliminary data.</text>
</comment>
<feature type="region of interest" description="Disordered" evidence="2">
    <location>
        <begin position="580"/>
        <end position="698"/>
    </location>
</feature>
<dbReference type="EMBL" id="JACBKZ010000014">
    <property type="protein sequence ID" value="KAF5932913.1"/>
    <property type="molecule type" value="Genomic_DNA"/>
</dbReference>
<gene>
    <name evidence="4" type="ORF">HYC85_029084</name>
</gene>
<reference evidence="4 5" key="2">
    <citation type="submission" date="2020-07" db="EMBL/GenBank/DDBJ databases">
        <title>Genome assembly of wild tea tree DASZ reveals pedigree and selection history of tea varieties.</title>
        <authorList>
            <person name="Zhang W."/>
        </authorList>
    </citation>
    <scope>NUCLEOTIDE SEQUENCE [LARGE SCALE GENOMIC DNA]</scope>
    <source>
        <strain evidence="5">cv. G240</strain>
        <tissue evidence="4">Leaf</tissue>
    </source>
</reference>
<evidence type="ECO:0000256" key="1">
    <source>
        <dbReference type="SAM" id="Coils"/>
    </source>
</evidence>
<dbReference type="InterPro" id="IPR008984">
    <property type="entry name" value="SMAD_FHA_dom_sf"/>
</dbReference>
<evidence type="ECO:0000313" key="5">
    <source>
        <dbReference type="Proteomes" id="UP000593564"/>
    </source>
</evidence>
<feature type="region of interest" description="Disordered" evidence="2">
    <location>
        <begin position="1"/>
        <end position="88"/>
    </location>
</feature>
<sequence>MVSTRRSGSLNENNTKRSSPSSEDKPPRPKQQKVDNGSASDKSTPAENSKQLCTTPVVIPPERGSVDPPTAGGGGGEAPSSGKVDSTQAVAQGSWPIVADKPKISLSSRSAHQKKRPSFDPTTPWCRLLSQYAQNSNVPICTSKFLIGSSRFNDLVLKDQTVSANLCVIKQAKYADTFVAMLESRGMKGSVQVNGKIIKRGNICVVNSGDEVVFGHLANHAYTPSSAGGAEVQATVGRLLHIERRVEDPSIMMGASILASLSSLRQDLSCLKPTARASGKTHQGTKMPPHHIVHDSMEIDLDGLDANSETNIGSDKAGDIGETSKILSLDANPDSSIAAGNVFEERSEWTKDSLPASASGISLRRAVLKEDIHMGILDGKNMEVSFDSFPYYLSNEELVRQKDEVDVKVGDLQKELEGEWAKAVEERRSLQKELEAERAKATAEKESLKKELEEERAKAASERATLQKELDEERAKAASERVAYPDLCDVTVQQFKGSAEFQMAVDVAVASSLARQESGRAGPSRTTAGRRTEAEVIEIFQQSDFYKHETAEFWDSGWKMCKRRAEELFPDLDFSSVTIGEDDVAQTPLDEGIEEEDLISSEEEGRTSKTMVSTRRSGSLNENNTKRSSPSSEDKPPRPKQQKVDNGFASDKSTPAENSKQLCTTPVVIPPERGSVDPPTAGGGGGEAPSSGKVDSTQAVAQGSWPIVADKPKISLSSRSAHQKKRPSFDSTTPRCRLLSQYAQNSNVPICTSKFLIGSSRFNDLVLKDQTVSANLCVIKQAKYADTFVAMLESRGMKGSVQVNGKIIKRGNICVINSGDEVVFGHLANHAYLLVTDIVIKTPSSAGGAEVQATVGRLLHIERRVEDPSIMTGASILASLSSLRQDLSCLKPTAQASGKTHQGTKMPPHHIVHDSMEIDLDGLDANSETNIGSDKAGDIGETSKILSLDANPDSSIAAGNVFEERSEWTRDSLPASASGISLRRAVLKEDIYMGILDGKNMEVSFDSFPYYLSNEELVRQKDKVDVKVGDLQKELEGEWAKAVEERRGLQKELEAKRAKATAEKESLKKELEEERAKAASKRATLQKELDEKRAKAASERVAYPDLCVVTVQQFKGSAEFQMAIDVAVASSLARQESGRAGPSRTTDGRRTEAEVIESFQQSDFYKHETAEFWDSGWKMFKRRAEELFPDLDLSSVTIGEDDVAQTPLDEGIEEEDLIPSEEE</sequence>
<dbReference type="Pfam" id="PF00498">
    <property type="entry name" value="FHA"/>
    <property type="match status" value="2"/>
</dbReference>
<feature type="compositionally biased region" description="Polar residues" evidence="2">
    <location>
        <begin position="1"/>
        <end position="21"/>
    </location>
</feature>
<feature type="domain" description="FHA" evidence="3">
    <location>
        <begin position="146"/>
        <end position="215"/>
    </location>
</feature>
<evidence type="ECO:0000256" key="2">
    <source>
        <dbReference type="SAM" id="MobiDB-lite"/>
    </source>
</evidence>
<dbReference type="Proteomes" id="UP000593564">
    <property type="component" value="Unassembled WGS sequence"/>
</dbReference>
<reference evidence="5" key="1">
    <citation type="journal article" date="2020" name="Nat. Commun.">
        <title>Genome assembly of wild tea tree DASZ reveals pedigree and selection history of tea varieties.</title>
        <authorList>
            <person name="Zhang W."/>
            <person name="Zhang Y."/>
            <person name="Qiu H."/>
            <person name="Guo Y."/>
            <person name="Wan H."/>
            <person name="Zhang X."/>
            <person name="Scossa F."/>
            <person name="Alseekh S."/>
            <person name="Zhang Q."/>
            <person name="Wang P."/>
            <person name="Xu L."/>
            <person name="Schmidt M.H."/>
            <person name="Jia X."/>
            <person name="Li D."/>
            <person name="Zhu A."/>
            <person name="Guo F."/>
            <person name="Chen W."/>
            <person name="Ni D."/>
            <person name="Usadel B."/>
            <person name="Fernie A.R."/>
            <person name="Wen W."/>
        </authorList>
    </citation>
    <scope>NUCLEOTIDE SEQUENCE [LARGE SCALE GENOMIC DNA]</scope>
    <source>
        <strain evidence="5">cv. G240</strain>
    </source>
</reference>
<keyword evidence="1" id="KW-0175">Coiled coil</keyword>
<dbReference type="CDD" id="cd00060">
    <property type="entry name" value="FHA"/>
    <property type="match status" value="2"/>
</dbReference>
<accession>A0A7J7FWZ6</accession>
<feature type="region of interest" description="Disordered" evidence="2">
    <location>
        <begin position="438"/>
        <end position="464"/>
    </location>
</feature>
<feature type="region of interest" description="Disordered" evidence="2">
    <location>
        <begin position="101"/>
        <end position="120"/>
    </location>
</feature>
<feature type="coiled-coil region" evidence="1">
    <location>
        <begin position="1014"/>
        <end position="1095"/>
    </location>
</feature>
<dbReference type="SUPFAM" id="SSF49879">
    <property type="entry name" value="SMAD/FHA domain"/>
    <property type="match status" value="2"/>
</dbReference>
<feature type="compositionally biased region" description="Polar residues" evidence="2">
    <location>
        <begin position="651"/>
        <end position="664"/>
    </location>
</feature>
<feature type="region of interest" description="Disordered" evidence="2">
    <location>
        <begin position="1199"/>
        <end position="1223"/>
    </location>
</feature>
<name>A0A7J7FWZ6_CAMSI</name>
<proteinExistence type="predicted"/>
<feature type="compositionally biased region" description="Polar residues" evidence="2">
    <location>
        <begin position="608"/>
        <end position="631"/>
    </location>
</feature>
<feature type="domain" description="FHA" evidence="3">
    <location>
        <begin position="756"/>
        <end position="825"/>
    </location>
</feature>
<evidence type="ECO:0000259" key="3">
    <source>
        <dbReference type="Pfam" id="PF00498"/>
    </source>
</evidence>